<protein>
    <submittedName>
        <fullName evidence="1">Uncharacterized protein</fullName>
    </submittedName>
</protein>
<evidence type="ECO:0000313" key="2">
    <source>
        <dbReference type="Proteomes" id="UP000004535"/>
    </source>
</evidence>
<sequence length="40" mass="4261">MDELHEIPLLDGARGGCRRIACDRRCAASCCRLPTAGDGT</sequence>
<evidence type="ECO:0000313" key="1">
    <source>
        <dbReference type="EMBL" id="EEE07624.1"/>
    </source>
</evidence>
<dbReference type="EMBL" id="ACFC01000004">
    <property type="protein sequence ID" value="EEE07624.1"/>
    <property type="molecule type" value="Genomic_DNA"/>
</dbReference>
<accession>B9BPV6</accession>
<name>B9BPV6_9BURK</name>
<comment type="caution">
    <text evidence="1">The sequence shown here is derived from an EMBL/GenBank/DDBJ whole genome shotgun (WGS) entry which is preliminary data.</text>
</comment>
<proteinExistence type="predicted"/>
<reference evidence="1 2" key="1">
    <citation type="journal article" date="2012" name="J. Bacteriol.">
        <title>Draft Genome Sequence Determination for Cystic Fibrosis and Chronic Granulomatous Disease Burkholderia multivorans Isolates.</title>
        <authorList>
            <person name="Varga J.J."/>
            <person name="Losada L."/>
            <person name="Zelazny A.M."/>
            <person name="Brinkac L."/>
            <person name="Harkins D."/>
            <person name="Radune D."/>
            <person name="Hostetler J."/>
            <person name="Sampaio E.P."/>
            <person name="Ronning C.M."/>
            <person name="Nierman W.C."/>
            <person name="Greenberg D.E."/>
            <person name="Holland S.M."/>
            <person name="Goldberg J.B."/>
        </authorList>
    </citation>
    <scope>NUCLEOTIDE SEQUENCE [LARGE SCALE GENOMIC DNA]</scope>
    <source>
        <strain evidence="1 2">CGD2</strain>
    </source>
</reference>
<organism evidence="1 2">
    <name type="scientific">Burkholderia multivorans CGD2</name>
    <dbReference type="NCBI Taxonomy" id="513052"/>
    <lineage>
        <taxon>Bacteria</taxon>
        <taxon>Pseudomonadati</taxon>
        <taxon>Pseudomonadota</taxon>
        <taxon>Betaproteobacteria</taxon>
        <taxon>Burkholderiales</taxon>
        <taxon>Burkholderiaceae</taxon>
        <taxon>Burkholderia</taxon>
        <taxon>Burkholderia cepacia complex</taxon>
    </lineage>
</organism>
<dbReference type="AlphaFoldDB" id="B9BPV6"/>
<dbReference type="Proteomes" id="UP000004535">
    <property type="component" value="Unassembled WGS sequence"/>
</dbReference>
<gene>
    <name evidence="1" type="ORF">BURMUCGD2_6727</name>
</gene>